<dbReference type="InterPro" id="IPR036388">
    <property type="entry name" value="WH-like_DNA-bd_sf"/>
</dbReference>
<dbReference type="PANTHER" id="PTHR30537">
    <property type="entry name" value="HTH-TYPE TRANSCRIPTIONAL REGULATOR"/>
    <property type="match status" value="1"/>
</dbReference>
<dbReference type="AlphaFoldDB" id="A0A411PFY5"/>
<dbReference type="Gene3D" id="3.40.190.290">
    <property type="match status" value="1"/>
</dbReference>
<dbReference type="FunFam" id="1.10.10.10:FF:000001">
    <property type="entry name" value="LysR family transcriptional regulator"/>
    <property type="match status" value="1"/>
</dbReference>
<dbReference type="OrthoDB" id="9785745at2"/>
<dbReference type="GO" id="GO:0003700">
    <property type="term" value="F:DNA-binding transcription factor activity"/>
    <property type="evidence" value="ECO:0007669"/>
    <property type="project" value="InterPro"/>
</dbReference>
<evidence type="ECO:0000259" key="5">
    <source>
        <dbReference type="PROSITE" id="PS50931"/>
    </source>
</evidence>
<dbReference type="PANTHER" id="PTHR30537:SF5">
    <property type="entry name" value="HTH-TYPE TRANSCRIPTIONAL ACTIVATOR TTDR-RELATED"/>
    <property type="match status" value="1"/>
</dbReference>
<protein>
    <submittedName>
        <fullName evidence="6">LysR family transcriptional regulator</fullName>
    </submittedName>
</protein>
<evidence type="ECO:0000313" key="6">
    <source>
        <dbReference type="EMBL" id="QBF82506.1"/>
    </source>
</evidence>
<keyword evidence="2" id="KW-0805">Transcription regulation</keyword>
<reference evidence="6 7" key="1">
    <citation type="submission" date="2019-02" db="EMBL/GenBank/DDBJ databases">
        <title>Shewanella sp. D4-2 isolated from Dokdo Island.</title>
        <authorList>
            <person name="Baek K."/>
        </authorList>
    </citation>
    <scope>NUCLEOTIDE SEQUENCE [LARGE SCALE GENOMIC DNA]</scope>
    <source>
        <strain evidence="6 7">D4-2</strain>
    </source>
</reference>
<dbReference type="CDD" id="cd08422">
    <property type="entry name" value="PBP2_CrgA_like"/>
    <property type="match status" value="1"/>
</dbReference>
<organism evidence="6 7">
    <name type="scientific">Shewanella maritima</name>
    <dbReference type="NCBI Taxonomy" id="2520507"/>
    <lineage>
        <taxon>Bacteria</taxon>
        <taxon>Pseudomonadati</taxon>
        <taxon>Pseudomonadota</taxon>
        <taxon>Gammaproteobacteria</taxon>
        <taxon>Alteromonadales</taxon>
        <taxon>Shewanellaceae</taxon>
        <taxon>Shewanella</taxon>
    </lineage>
</organism>
<gene>
    <name evidence="6" type="ORF">EXU30_07195</name>
</gene>
<dbReference type="GO" id="GO:0006351">
    <property type="term" value="P:DNA-templated transcription"/>
    <property type="evidence" value="ECO:0007669"/>
    <property type="project" value="TreeGrafter"/>
</dbReference>
<comment type="similarity">
    <text evidence="1">Belongs to the LysR transcriptional regulatory family.</text>
</comment>
<name>A0A411PFY5_9GAMM</name>
<keyword evidence="7" id="KW-1185">Reference proteome</keyword>
<keyword evidence="3" id="KW-0238">DNA-binding</keyword>
<evidence type="ECO:0000256" key="1">
    <source>
        <dbReference type="ARBA" id="ARBA00009437"/>
    </source>
</evidence>
<dbReference type="SUPFAM" id="SSF46785">
    <property type="entry name" value="Winged helix' DNA-binding domain"/>
    <property type="match status" value="1"/>
</dbReference>
<dbReference type="GO" id="GO:0043565">
    <property type="term" value="F:sequence-specific DNA binding"/>
    <property type="evidence" value="ECO:0007669"/>
    <property type="project" value="TreeGrafter"/>
</dbReference>
<evidence type="ECO:0000256" key="3">
    <source>
        <dbReference type="ARBA" id="ARBA00023125"/>
    </source>
</evidence>
<feature type="domain" description="HTH lysR-type" evidence="5">
    <location>
        <begin position="4"/>
        <end position="61"/>
    </location>
</feature>
<dbReference type="Proteomes" id="UP000291106">
    <property type="component" value="Chromosome"/>
</dbReference>
<keyword evidence="4" id="KW-0804">Transcription</keyword>
<dbReference type="Gene3D" id="1.10.10.10">
    <property type="entry name" value="Winged helix-like DNA-binding domain superfamily/Winged helix DNA-binding domain"/>
    <property type="match status" value="1"/>
</dbReference>
<proteinExistence type="inferred from homology"/>
<accession>A0A411PFY5</accession>
<dbReference type="EMBL" id="CP036200">
    <property type="protein sequence ID" value="QBF82506.1"/>
    <property type="molecule type" value="Genomic_DNA"/>
</dbReference>
<evidence type="ECO:0000313" key="7">
    <source>
        <dbReference type="Proteomes" id="UP000291106"/>
    </source>
</evidence>
<dbReference type="Pfam" id="PF00126">
    <property type="entry name" value="HTH_1"/>
    <property type="match status" value="1"/>
</dbReference>
<sequence>MYQLNINDLELFIAVAKLGSFSKAADSFDTRRALVSRRIGELEKQLGAPLFIRTTRAMSLTPSGEQFLEQVEPLVGQFLNAARMVENQQSQLQGKLRIGLLPFMERLLDRQIAEFMRKHPQIKLEIFMVSGGYRELTRLGLDFVIDVGKLEDSSFVAKKLTSFKLKLFATPEYLAQHDEITCVEDLAQHSMIASTGGTIQNHIMIDDQTFSIDYSLITNDFSSLFSFCLAGAGIAFLPYSLVTEHLENQQLVSILPEIESDYIDSYLVYPSRQHMSLAAKMFASNIIDVAQELDKSESAYYSNKLK</sequence>
<evidence type="ECO:0000256" key="4">
    <source>
        <dbReference type="ARBA" id="ARBA00023163"/>
    </source>
</evidence>
<dbReference type="InterPro" id="IPR058163">
    <property type="entry name" value="LysR-type_TF_proteobact-type"/>
</dbReference>
<dbReference type="InterPro" id="IPR000847">
    <property type="entry name" value="LysR_HTH_N"/>
</dbReference>
<dbReference type="InterPro" id="IPR036390">
    <property type="entry name" value="WH_DNA-bd_sf"/>
</dbReference>
<dbReference type="KEGG" id="smai:EXU30_07195"/>
<dbReference type="Pfam" id="PF03466">
    <property type="entry name" value="LysR_substrate"/>
    <property type="match status" value="1"/>
</dbReference>
<dbReference type="SUPFAM" id="SSF53850">
    <property type="entry name" value="Periplasmic binding protein-like II"/>
    <property type="match status" value="1"/>
</dbReference>
<dbReference type="PROSITE" id="PS50931">
    <property type="entry name" value="HTH_LYSR"/>
    <property type="match status" value="1"/>
</dbReference>
<evidence type="ECO:0000256" key="2">
    <source>
        <dbReference type="ARBA" id="ARBA00023015"/>
    </source>
</evidence>
<dbReference type="InterPro" id="IPR005119">
    <property type="entry name" value="LysR_subst-bd"/>
</dbReference>